<feature type="signal peptide" evidence="1">
    <location>
        <begin position="1"/>
        <end position="19"/>
    </location>
</feature>
<dbReference type="InterPro" id="IPR029045">
    <property type="entry name" value="ClpP/crotonase-like_dom_sf"/>
</dbReference>
<dbReference type="PANTHER" id="PTHR37049:SF4">
    <property type="entry name" value="RHODANESE DOMAIN-CONTAINING PROTEIN"/>
    <property type="match status" value="1"/>
</dbReference>
<dbReference type="HOGENOM" id="CLU_014251_0_1_1"/>
<dbReference type="PROSITE" id="PS51257">
    <property type="entry name" value="PROKAR_LIPOPROTEIN"/>
    <property type="match status" value="1"/>
</dbReference>
<gene>
    <name evidence="3" type="ORF">CMQ_617</name>
</gene>
<dbReference type="EMBL" id="GL629765">
    <property type="protein sequence ID" value="EFX03689.1"/>
    <property type="molecule type" value="Genomic_DNA"/>
</dbReference>
<feature type="domain" description="CPAF-like PDZ" evidence="2">
    <location>
        <begin position="231"/>
        <end position="352"/>
    </location>
</feature>
<dbReference type="InterPro" id="IPR052766">
    <property type="entry name" value="S41A_metabolite_peptidase"/>
</dbReference>
<dbReference type="STRING" id="655863.F0XCF5"/>
<evidence type="ECO:0000313" key="3">
    <source>
        <dbReference type="EMBL" id="EFX03689.1"/>
    </source>
</evidence>
<name>F0XCF5_GROCL</name>
<evidence type="ECO:0000256" key="1">
    <source>
        <dbReference type="SAM" id="SignalP"/>
    </source>
</evidence>
<protein>
    <submittedName>
        <fullName evidence="3">Peptidase s41 family protein</fullName>
    </submittedName>
</protein>
<dbReference type="Pfam" id="PF23658">
    <property type="entry name" value="PDZ_CPAF_rel"/>
    <property type="match status" value="1"/>
</dbReference>
<sequence>MKSAAYTLASAILAGCVAASSCDADNCLRVFRATNITGRLQSAQEFCSMYTATGTAAATAVIPDYAATACASNQVGPESFRISSACSCIATSTATPTATASPTTANPCATVSSLWSAVAAVSPTPTIPAALAYECLRSVPLHKDDAIELVESIEPYLEWQTDAAYKADPPATYFYPAYDMFATLAEIKTMLENDMYTSEYDFQADLYAKVFGQGHDGHFVFYPDLLTRIFQFGRPYSLVSISEDGTSLPVIKVYEDVLSSPSTASTVTHINGIDAAKYVEDTIFTASFNQDPDAAYNSMFFSKASSGASDGSGFFSGSGRIRYIYQGANTTITFANGTELAFENFAQVKTPLNGITDGESLYTKFCGAVDSGDQATSASTSSGIVVPGYPNPIAITNDSIVSCYFLDGEGYEDVAVLSLLAFESESPSEFQAVQHECIVKAVAAGKTKLVVDLSANGGGYILQGYDFFRQLFPHIVQDGFSRWKENDGFMAVSKIYSDLVAKIDPSTSSDSDLIEDYESWFNYKYDLNVTDQPFLTFEDKFAPRVYKNTNYTAVMRWNLTDPLTTSNWTYGLGMEISGYGSLANLTQPFEAENIILVYDGYCASTCTIASEMLRIQAGVRSVAFGGRPIEGPIQGVGGIKGSQTLSYSDIHSEVQSAISNTEDAEQLAALQRYTETPIKRSSAAALNTRDQILRDNLEDGLPAQYVVEEADCRLYWTEEMITDVTAVWKGAANAAFNGGKCAAGSIPQSKKKRTSRIEGKRHVNLGKGFVDFNRIERRTEQSRVKFDARYNQKVIV</sequence>
<dbReference type="eggNOG" id="ENOG502S90K">
    <property type="taxonomic scope" value="Eukaryota"/>
</dbReference>
<keyword evidence="4" id="KW-1185">Reference proteome</keyword>
<dbReference type="InterPro" id="IPR056186">
    <property type="entry name" value="PDZ_CPAF-rel"/>
</dbReference>
<dbReference type="GeneID" id="25979573"/>
<feature type="chain" id="PRO_5003263850" evidence="1">
    <location>
        <begin position="20"/>
        <end position="796"/>
    </location>
</feature>
<dbReference type="RefSeq" id="XP_014173171.1">
    <property type="nucleotide sequence ID" value="XM_014317696.1"/>
</dbReference>
<accession>F0XCF5</accession>
<proteinExistence type="predicted"/>
<evidence type="ECO:0000313" key="4">
    <source>
        <dbReference type="Proteomes" id="UP000007796"/>
    </source>
</evidence>
<reference evidence="3 4" key="1">
    <citation type="journal article" date="2011" name="Proc. Natl. Acad. Sci. U.S.A.">
        <title>Genome and transcriptome analyses of the mountain pine beetle-fungal symbiont Grosmannia clavigera, a lodgepole pine pathogen.</title>
        <authorList>
            <person name="DiGuistini S."/>
            <person name="Wang Y."/>
            <person name="Liao N.Y."/>
            <person name="Taylor G."/>
            <person name="Tanguay P."/>
            <person name="Feau N."/>
            <person name="Henrissat B."/>
            <person name="Chan S.K."/>
            <person name="Hesse-Orce U."/>
            <person name="Alamouti S.M."/>
            <person name="Tsui C.K.M."/>
            <person name="Docking R.T."/>
            <person name="Levasseur A."/>
            <person name="Haridas S."/>
            <person name="Robertson G."/>
            <person name="Birol I."/>
            <person name="Holt R.A."/>
            <person name="Marra M.A."/>
            <person name="Hamelin R.C."/>
            <person name="Hirst M."/>
            <person name="Jones S.J.M."/>
            <person name="Bohlmann J."/>
            <person name="Breuil C."/>
        </authorList>
    </citation>
    <scope>NUCLEOTIDE SEQUENCE [LARGE SCALE GENOMIC DNA]</scope>
    <source>
        <strain evidence="4">kw1407 / UAMH 11150</strain>
    </source>
</reference>
<dbReference type="AlphaFoldDB" id="F0XCF5"/>
<dbReference type="OrthoDB" id="27214at2759"/>
<keyword evidence="1" id="KW-0732">Signal</keyword>
<dbReference type="SUPFAM" id="SSF52096">
    <property type="entry name" value="ClpP/crotonase"/>
    <property type="match status" value="1"/>
</dbReference>
<dbReference type="Proteomes" id="UP000007796">
    <property type="component" value="Unassembled WGS sequence"/>
</dbReference>
<dbReference type="PANTHER" id="PTHR37049">
    <property type="entry name" value="PEPTIDASE S41 FAMILY PROTEIN"/>
    <property type="match status" value="1"/>
</dbReference>
<dbReference type="InParanoid" id="F0XCF5"/>
<organism evidence="4">
    <name type="scientific">Grosmannia clavigera (strain kw1407 / UAMH 11150)</name>
    <name type="common">Blue stain fungus</name>
    <name type="synonym">Graphiocladiella clavigera</name>
    <dbReference type="NCBI Taxonomy" id="655863"/>
    <lineage>
        <taxon>Eukaryota</taxon>
        <taxon>Fungi</taxon>
        <taxon>Dikarya</taxon>
        <taxon>Ascomycota</taxon>
        <taxon>Pezizomycotina</taxon>
        <taxon>Sordariomycetes</taxon>
        <taxon>Sordariomycetidae</taxon>
        <taxon>Ophiostomatales</taxon>
        <taxon>Ophiostomataceae</taxon>
        <taxon>Leptographium</taxon>
    </lineage>
</organism>
<evidence type="ECO:0000259" key="2">
    <source>
        <dbReference type="Pfam" id="PF23658"/>
    </source>
</evidence>